<protein>
    <submittedName>
        <fullName evidence="2">Uncharacterized protein</fullName>
    </submittedName>
</protein>
<feature type="region of interest" description="Disordered" evidence="1">
    <location>
        <begin position="239"/>
        <end position="264"/>
    </location>
</feature>
<name>A0A5C3KEZ3_COPMA</name>
<organism evidence="2 3">
    <name type="scientific">Coprinopsis marcescibilis</name>
    <name type="common">Agaric fungus</name>
    <name type="synonym">Psathyrella marcescibilis</name>
    <dbReference type="NCBI Taxonomy" id="230819"/>
    <lineage>
        <taxon>Eukaryota</taxon>
        <taxon>Fungi</taxon>
        <taxon>Dikarya</taxon>
        <taxon>Basidiomycota</taxon>
        <taxon>Agaricomycotina</taxon>
        <taxon>Agaricomycetes</taxon>
        <taxon>Agaricomycetidae</taxon>
        <taxon>Agaricales</taxon>
        <taxon>Agaricineae</taxon>
        <taxon>Psathyrellaceae</taxon>
        <taxon>Coprinopsis</taxon>
    </lineage>
</organism>
<gene>
    <name evidence="2" type="ORF">FA15DRAFT_249403</name>
</gene>
<sequence length="577" mass="63919">MIIAEDPFHFSLQSGTTIAFQAKELAVIATRVCTIRFMFIKLMVRFSIDLQRSIVVHTYPVMPAPWIFLTLLDEWASGKANNRKAEKKKTKDFLRVLGETCAGGRGGPDWAEFDIALASFPHAKEQLAMLKDVYKAKTHLKLIRQNTSISAPPPALNNVLSVPREVPPVLFRHHNAVSTHPSASHSLSDTSNIVTSTGIIPKTQSVHSPYIYSTPSQTSSSMLRIPPGDPPVVFRHPNTVPTHRSASHSLPNKSSASTTSPTAMEPIPHTIPLGCYSSMPYIPPLSAGVPHLVDRSLDLIPTRPSAFHSLPNRPSTFTTAPTAMEPIPRPVPLECYVMTDTGLALSKAYIFLVQLDAWARETRGSTEALCSAWDAFVEDENWSELDVALKWFPDAKWKLDKFQFATFPHLSCKWKQFDQIRKKASKASQQVKAGQKSVERQPVSAATTSRSVPVKITEPLPVPSMPPPSSKLTSLADPPRDSSRVPSPPEPGLGPHNHTSTLTTIAWDVVDTLRESGFRCAFFGSMGCRLYGNTRLPEILHRTWTCWSFPLLPPLPIQKLSRKPWLLGTVSSSRRLW</sequence>
<evidence type="ECO:0000256" key="1">
    <source>
        <dbReference type="SAM" id="MobiDB-lite"/>
    </source>
</evidence>
<accession>A0A5C3KEZ3</accession>
<feature type="compositionally biased region" description="Polar residues" evidence="1">
    <location>
        <begin position="239"/>
        <end position="262"/>
    </location>
</feature>
<evidence type="ECO:0000313" key="2">
    <source>
        <dbReference type="EMBL" id="TFK18601.1"/>
    </source>
</evidence>
<reference evidence="2 3" key="1">
    <citation type="journal article" date="2019" name="Nat. Ecol. Evol.">
        <title>Megaphylogeny resolves global patterns of mushroom evolution.</title>
        <authorList>
            <person name="Varga T."/>
            <person name="Krizsan K."/>
            <person name="Foldi C."/>
            <person name="Dima B."/>
            <person name="Sanchez-Garcia M."/>
            <person name="Sanchez-Ramirez S."/>
            <person name="Szollosi G.J."/>
            <person name="Szarkandi J.G."/>
            <person name="Papp V."/>
            <person name="Albert L."/>
            <person name="Andreopoulos W."/>
            <person name="Angelini C."/>
            <person name="Antonin V."/>
            <person name="Barry K.W."/>
            <person name="Bougher N.L."/>
            <person name="Buchanan P."/>
            <person name="Buyck B."/>
            <person name="Bense V."/>
            <person name="Catcheside P."/>
            <person name="Chovatia M."/>
            <person name="Cooper J."/>
            <person name="Damon W."/>
            <person name="Desjardin D."/>
            <person name="Finy P."/>
            <person name="Geml J."/>
            <person name="Haridas S."/>
            <person name="Hughes K."/>
            <person name="Justo A."/>
            <person name="Karasinski D."/>
            <person name="Kautmanova I."/>
            <person name="Kiss B."/>
            <person name="Kocsube S."/>
            <person name="Kotiranta H."/>
            <person name="LaButti K.M."/>
            <person name="Lechner B.E."/>
            <person name="Liimatainen K."/>
            <person name="Lipzen A."/>
            <person name="Lukacs Z."/>
            <person name="Mihaltcheva S."/>
            <person name="Morgado L.N."/>
            <person name="Niskanen T."/>
            <person name="Noordeloos M.E."/>
            <person name="Ohm R.A."/>
            <person name="Ortiz-Santana B."/>
            <person name="Ovrebo C."/>
            <person name="Racz N."/>
            <person name="Riley R."/>
            <person name="Savchenko A."/>
            <person name="Shiryaev A."/>
            <person name="Soop K."/>
            <person name="Spirin V."/>
            <person name="Szebenyi C."/>
            <person name="Tomsovsky M."/>
            <person name="Tulloss R.E."/>
            <person name="Uehling J."/>
            <person name="Grigoriev I.V."/>
            <person name="Vagvolgyi C."/>
            <person name="Papp T."/>
            <person name="Martin F.M."/>
            <person name="Miettinen O."/>
            <person name="Hibbett D.S."/>
            <person name="Nagy L.G."/>
        </authorList>
    </citation>
    <scope>NUCLEOTIDE SEQUENCE [LARGE SCALE GENOMIC DNA]</scope>
    <source>
        <strain evidence="2 3">CBS 121175</strain>
    </source>
</reference>
<evidence type="ECO:0000313" key="3">
    <source>
        <dbReference type="Proteomes" id="UP000307440"/>
    </source>
</evidence>
<dbReference type="Proteomes" id="UP000307440">
    <property type="component" value="Unassembled WGS sequence"/>
</dbReference>
<proteinExistence type="predicted"/>
<feature type="compositionally biased region" description="Pro residues" evidence="1">
    <location>
        <begin position="460"/>
        <end position="469"/>
    </location>
</feature>
<keyword evidence="3" id="KW-1185">Reference proteome</keyword>
<dbReference type="EMBL" id="ML210389">
    <property type="protein sequence ID" value="TFK18601.1"/>
    <property type="molecule type" value="Genomic_DNA"/>
</dbReference>
<feature type="region of interest" description="Disordered" evidence="1">
    <location>
        <begin position="428"/>
        <end position="499"/>
    </location>
</feature>
<dbReference type="AlphaFoldDB" id="A0A5C3KEZ3"/>